<evidence type="ECO:0000313" key="3">
    <source>
        <dbReference type="Proteomes" id="UP000051749"/>
    </source>
</evidence>
<protein>
    <submittedName>
        <fullName evidence="1">Uncharacterized protein</fullName>
    </submittedName>
</protein>
<gene>
    <name evidence="1" type="ORF">IV87_GL001819</name>
    <name evidence="2" type="ORF">SAMN04487973_102179</name>
</gene>
<proteinExistence type="predicted"/>
<evidence type="ECO:0000313" key="4">
    <source>
        <dbReference type="Proteomes" id="UP000182818"/>
    </source>
</evidence>
<comment type="caution">
    <text evidence="1">The sequence shown here is derived from an EMBL/GenBank/DDBJ whole genome shotgun (WGS) entry which is preliminary data.</text>
</comment>
<dbReference type="AlphaFoldDB" id="A0A0R2K9A2"/>
<dbReference type="GeneID" id="76044637"/>
<sequence length="52" mass="5708">MTDNEQRANDLACAVVSGLISAKTSNGFDVDALATYEDVYKKALNKFNENHD</sequence>
<dbReference type="PATRIC" id="fig|319653.3.peg.1850"/>
<accession>A0A0R2K9A2</accession>
<name>A0A0R2K9A2_9LACO</name>
<dbReference type="Proteomes" id="UP000051749">
    <property type="component" value="Unassembled WGS sequence"/>
</dbReference>
<evidence type="ECO:0000313" key="2">
    <source>
        <dbReference type="EMBL" id="SER18656.1"/>
    </source>
</evidence>
<dbReference type="STRING" id="319653.SAMN04487973_102179"/>
<reference evidence="1 3" key="1">
    <citation type="journal article" date="2015" name="Genome Announc.">
        <title>Expanding the biotechnology potential of lactobacilli through comparative genomics of 213 strains and associated genera.</title>
        <authorList>
            <person name="Sun Z."/>
            <person name="Harris H.M."/>
            <person name="McCann A."/>
            <person name="Guo C."/>
            <person name="Argimon S."/>
            <person name="Zhang W."/>
            <person name="Yang X."/>
            <person name="Jeffery I.B."/>
            <person name="Cooney J.C."/>
            <person name="Kagawa T.F."/>
            <person name="Liu W."/>
            <person name="Song Y."/>
            <person name="Salvetti E."/>
            <person name="Wrobel A."/>
            <person name="Rasinkangas P."/>
            <person name="Parkhill J."/>
            <person name="Rea M.C."/>
            <person name="O'Sullivan O."/>
            <person name="Ritari J."/>
            <person name="Douillard F.P."/>
            <person name="Paul Ross R."/>
            <person name="Yang R."/>
            <person name="Briner A.E."/>
            <person name="Felis G.E."/>
            <person name="de Vos W.M."/>
            <person name="Barrangou R."/>
            <person name="Klaenhammer T.R."/>
            <person name="Caufield P.W."/>
            <person name="Cui Y."/>
            <person name="Zhang H."/>
            <person name="O'Toole P.W."/>
        </authorList>
    </citation>
    <scope>NUCLEOTIDE SEQUENCE [LARGE SCALE GENOMIC DNA]</scope>
    <source>
        <strain evidence="1 3">DSM 22301</strain>
    </source>
</reference>
<dbReference type="RefSeq" id="WP_156407369.1">
    <property type="nucleotide sequence ID" value="NZ_BJYP01000011.1"/>
</dbReference>
<evidence type="ECO:0000313" key="1">
    <source>
        <dbReference type="EMBL" id="KRN82868.1"/>
    </source>
</evidence>
<reference evidence="2 4" key="2">
    <citation type="submission" date="2016-10" db="EMBL/GenBank/DDBJ databases">
        <authorList>
            <person name="Varghese N."/>
            <person name="Submissions S."/>
        </authorList>
    </citation>
    <scope>NUCLEOTIDE SEQUENCE [LARGE SCALE GENOMIC DNA]</scope>
    <source>
        <strain evidence="2 4">CGMCC 1.3889</strain>
    </source>
</reference>
<dbReference type="EMBL" id="FOGK01000002">
    <property type="protein sequence ID" value="SER18656.1"/>
    <property type="molecule type" value="Genomic_DNA"/>
</dbReference>
<dbReference type="EMBL" id="JQBY01000006">
    <property type="protein sequence ID" value="KRN82868.1"/>
    <property type="molecule type" value="Genomic_DNA"/>
</dbReference>
<organism evidence="1 3">
    <name type="scientific">Pediococcus ethanolidurans</name>
    <dbReference type="NCBI Taxonomy" id="319653"/>
    <lineage>
        <taxon>Bacteria</taxon>
        <taxon>Bacillati</taxon>
        <taxon>Bacillota</taxon>
        <taxon>Bacilli</taxon>
        <taxon>Lactobacillales</taxon>
        <taxon>Lactobacillaceae</taxon>
        <taxon>Pediococcus</taxon>
    </lineage>
</organism>
<dbReference type="Proteomes" id="UP000182818">
    <property type="component" value="Unassembled WGS sequence"/>
</dbReference>
<keyword evidence="4" id="KW-1185">Reference proteome</keyword>